<organism evidence="2 3">
    <name type="scientific">Nitrosomonas oligotropha</name>
    <dbReference type="NCBI Taxonomy" id="42354"/>
    <lineage>
        <taxon>Bacteria</taxon>
        <taxon>Pseudomonadati</taxon>
        <taxon>Pseudomonadota</taxon>
        <taxon>Betaproteobacteria</taxon>
        <taxon>Nitrosomonadales</taxon>
        <taxon>Nitrosomonadaceae</taxon>
        <taxon>Nitrosomonas</taxon>
    </lineage>
</organism>
<reference evidence="2 3" key="1">
    <citation type="submission" date="2018-04" db="EMBL/GenBank/DDBJ databases">
        <title>Active sludge and wastewater microbial communities from Klosterneuburg, Austria.</title>
        <authorList>
            <person name="Wagner M."/>
        </authorList>
    </citation>
    <scope>NUCLEOTIDE SEQUENCE [LARGE SCALE GENOMIC DNA]</scope>
    <source>
        <strain evidence="2 3">Nm49</strain>
    </source>
</reference>
<dbReference type="Pfam" id="PF07693">
    <property type="entry name" value="KAP_NTPase"/>
    <property type="match status" value="1"/>
</dbReference>
<sequence>MTSHPTFLHDQPAADDAFGRKPFAENLARSLVLSNNSPGLVVGIEGEWGSGKSTLIGFITKHLRENRKTIVIDFNPWMVSTTGVLVEALIGQIAASINKNTNEGQNGIDVSQKLLNYASLLISLKYIPGFSWIGLTAEDAINAGQKTLDDIKKLLPNLDLTQKKNEVIKALQKLEHPIIVIIDDLDRLPAEEIRIMIQAIKAVADFPQITYLLAYDPNIIARALAENEKSGLSYLEKIVQVAYPLPPLSRRQLKRFADGKIQELLKQLNITLRTYEKDRYEEAIVLMTQLSRHPRDVIRITNRLCLSLPATHGEVNAADVVVFEALTQRFPALRKAIHKHSADFTGHFYRGDLISEQDAFDWGMLIGSRKDEAEHTWLKHLPEDDDHDLQIANKTCLFLFEKKARNGVDDLRIADPDQLARLLSLTSIEEVPEVKDIHKLLIEPEELEKELNREDSEGKLLLLNWLSAYAPSCDERDIKGCINKLTKISQKLTSDSLLTKELARGITDLMIHLLRLEPPNYEQCFQDIVHNSPLSISVIVLFIAVKNQGKWIIRPSDKVDTEQQLITSSELVDQAISIWLDRVRKSIQENNLFQEIYLHMILYRFAQFGGNDYSEVYAAIDRMCRTEDGLDAFLKDFTQESLARDSHFTLIEDAEKLAQYIRSSSIAKDYKWLIEVLSREEIIQKIRNG</sequence>
<proteinExistence type="predicted"/>
<evidence type="ECO:0000259" key="1">
    <source>
        <dbReference type="SMART" id="SM00382"/>
    </source>
</evidence>
<dbReference type="PANTHER" id="PTHR22674">
    <property type="entry name" value="NTPASE, KAP FAMILY P-LOOP DOMAIN-CONTAINING 1"/>
    <property type="match status" value="1"/>
</dbReference>
<dbReference type="InterPro" id="IPR011646">
    <property type="entry name" value="KAP_P-loop"/>
</dbReference>
<dbReference type="Proteomes" id="UP000244128">
    <property type="component" value="Unassembled WGS sequence"/>
</dbReference>
<feature type="domain" description="AAA+ ATPase" evidence="1">
    <location>
        <begin position="38"/>
        <end position="310"/>
    </location>
</feature>
<dbReference type="AlphaFoldDB" id="A0A2T5I2B2"/>
<comment type="caution">
    <text evidence="2">The sequence shown here is derived from an EMBL/GenBank/DDBJ whole genome shotgun (WGS) entry which is preliminary data.</text>
</comment>
<accession>A0A2T5I2B2</accession>
<dbReference type="PANTHER" id="PTHR22674:SF6">
    <property type="entry name" value="NTPASE KAP FAMILY P-LOOP DOMAIN-CONTAINING PROTEIN 1"/>
    <property type="match status" value="1"/>
</dbReference>
<dbReference type="InterPro" id="IPR003593">
    <property type="entry name" value="AAA+_ATPase"/>
</dbReference>
<evidence type="ECO:0000313" key="3">
    <source>
        <dbReference type="Proteomes" id="UP000244128"/>
    </source>
</evidence>
<dbReference type="InterPro" id="IPR052754">
    <property type="entry name" value="NTPase_KAP_P-loop"/>
</dbReference>
<dbReference type="Gene3D" id="3.40.50.300">
    <property type="entry name" value="P-loop containing nucleotide triphosphate hydrolases"/>
    <property type="match status" value="1"/>
</dbReference>
<gene>
    <name evidence="2" type="ORF">C8R26_105138</name>
</gene>
<dbReference type="SMART" id="SM00382">
    <property type="entry name" value="AAA"/>
    <property type="match status" value="1"/>
</dbReference>
<dbReference type="InterPro" id="IPR027417">
    <property type="entry name" value="P-loop_NTPase"/>
</dbReference>
<name>A0A2T5I2B2_9PROT</name>
<dbReference type="SUPFAM" id="SSF52540">
    <property type="entry name" value="P-loop containing nucleoside triphosphate hydrolases"/>
    <property type="match status" value="1"/>
</dbReference>
<dbReference type="EMBL" id="QAOI01000005">
    <property type="protein sequence ID" value="PTQ77961.1"/>
    <property type="molecule type" value="Genomic_DNA"/>
</dbReference>
<evidence type="ECO:0000313" key="2">
    <source>
        <dbReference type="EMBL" id="PTQ77961.1"/>
    </source>
</evidence>
<dbReference type="RefSeq" id="WP_107802664.1">
    <property type="nucleotide sequence ID" value="NZ_QAOI01000005.1"/>
</dbReference>
<protein>
    <submittedName>
        <fullName evidence="2">KAP-like P-loop domain-containing protein</fullName>
    </submittedName>
</protein>